<dbReference type="InterPro" id="IPR019545">
    <property type="entry name" value="DM13_domain"/>
</dbReference>
<accession>A0A1B4FM44</accession>
<keyword evidence="1" id="KW-1133">Transmembrane helix</keyword>
<dbReference type="Proteomes" id="UP000062519">
    <property type="component" value="Chromosome 2"/>
</dbReference>
<dbReference type="KEGG" id="buu:WS70_23630"/>
<evidence type="ECO:0000313" key="3">
    <source>
        <dbReference type="EMBL" id="AOJ04759.1"/>
    </source>
</evidence>
<feature type="domain" description="DM13" evidence="2">
    <location>
        <begin position="51"/>
        <end position="156"/>
    </location>
</feature>
<keyword evidence="1" id="KW-0472">Membrane</keyword>
<dbReference type="EMBL" id="CP013387">
    <property type="protein sequence ID" value="AOJ04759.1"/>
    <property type="molecule type" value="Genomic_DNA"/>
</dbReference>
<keyword evidence="1" id="KW-0812">Transmembrane</keyword>
<sequence>MKKEGIWIGSHVIAFVLGFALGVYALPILTADAGASETELRPITGRALYTGRFERGLTGGDPLHWTDGKLSVTRTALAFEGRVAPGPDYKIYLTREFVASKQAFVAAKSRALRVGELKTFGDFVVPLADGVDVGDYTTVVIWCERFSQFIGAARYR</sequence>
<keyword evidence="4" id="KW-1185">Reference proteome</keyword>
<evidence type="ECO:0000259" key="2">
    <source>
        <dbReference type="PROSITE" id="PS51549"/>
    </source>
</evidence>
<dbReference type="RefSeq" id="WP_059473001.1">
    <property type="nucleotide sequence ID" value="NZ_CP013387.1"/>
</dbReference>
<organism evidence="3 4">
    <name type="scientific">Burkholderia mayonis</name>
    <dbReference type="NCBI Taxonomy" id="1385591"/>
    <lineage>
        <taxon>Bacteria</taxon>
        <taxon>Pseudomonadati</taxon>
        <taxon>Pseudomonadota</taxon>
        <taxon>Betaproteobacteria</taxon>
        <taxon>Burkholderiales</taxon>
        <taxon>Burkholderiaceae</taxon>
        <taxon>Burkholderia</taxon>
        <taxon>pseudomallei group</taxon>
    </lineage>
</organism>
<dbReference type="PROSITE" id="PS51549">
    <property type="entry name" value="DM13"/>
    <property type="match status" value="1"/>
</dbReference>
<evidence type="ECO:0000256" key="1">
    <source>
        <dbReference type="SAM" id="Phobius"/>
    </source>
</evidence>
<name>A0A1B4FM44_9BURK</name>
<dbReference type="AlphaFoldDB" id="A0A1B4FM44"/>
<proteinExistence type="predicted"/>
<gene>
    <name evidence="3" type="ORF">WS70_23630</name>
</gene>
<protein>
    <recommendedName>
        <fullName evidence="2">DM13 domain-containing protein</fullName>
    </recommendedName>
</protein>
<feature type="transmembrane region" description="Helical" evidence="1">
    <location>
        <begin position="6"/>
        <end position="26"/>
    </location>
</feature>
<evidence type="ECO:0000313" key="4">
    <source>
        <dbReference type="Proteomes" id="UP000062519"/>
    </source>
</evidence>
<reference evidence="3 4" key="1">
    <citation type="submission" date="2015-12" db="EMBL/GenBank/DDBJ databases">
        <title>Diversity of Burkholderia near neighbor genomes.</title>
        <authorList>
            <person name="Sahl J."/>
            <person name="Wagner D."/>
            <person name="Keim P."/>
        </authorList>
    </citation>
    <scope>NUCLEOTIDE SEQUENCE [LARGE SCALE GENOMIC DNA]</scope>
    <source>
        <strain evidence="3 4">BDU6</strain>
    </source>
</reference>
<dbReference type="Pfam" id="PF10517">
    <property type="entry name" value="DM13"/>
    <property type="match status" value="1"/>
</dbReference>